<keyword evidence="4" id="KW-1185">Reference proteome</keyword>
<organism evidence="3 4">
    <name type="scientific">Malonomonas rubra DSM 5091</name>
    <dbReference type="NCBI Taxonomy" id="1122189"/>
    <lineage>
        <taxon>Bacteria</taxon>
        <taxon>Pseudomonadati</taxon>
        <taxon>Thermodesulfobacteriota</taxon>
        <taxon>Desulfuromonadia</taxon>
        <taxon>Desulfuromonadales</taxon>
        <taxon>Geopsychrobacteraceae</taxon>
        <taxon>Malonomonas</taxon>
    </lineage>
</organism>
<feature type="chain" id="PRO_5012002686" description="Pentapeptide MXKDX repeat protein" evidence="2">
    <location>
        <begin position="24"/>
        <end position="63"/>
    </location>
</feature>
<dbReference type="Proteomes" id="UP000184171">
    <property type="component" value="Unassembled WGS sequence"/>
</dbReference>
<reference evidence="3 4" key="1">
    <citation type="submission" date="2016-11" db="EMBL/GenBank/DDBJ databases">
        <authorList>
            <person name="Jaros S."/>
            <person name="Januszkiewicz K."/>
            <person name="Wedrychowicz H."/>
        </authorList>
    </citation>
    <scope>NUCLEOTIDE SEQUENCE [LARGE SCALE GENOMIC DNA]</scope>
    <source>
        <strain evidence="3 4">DSM 5091</strain>
    </source>
</reference>
<proteinExistence type="predicted"/>
<evidence type="ECO:0008006" key="5">
    <source>
        <dbReference type="Google" id="ProtNLM"/>
    </source>
</evidence>
<sequence length="63" mass="6902">MKKITLFLTMLCFVFSLATAGLAAEKQSNKGLKAKPRSTKCAKGTNGKETSDKAVRKINKKNR</sequence>
<accession>A0A1M6I369</accession>
<dbReference type="EMBL" id="FQZT01000006">
    <property type="protein sequence ID" value="SHJ28917.1"/>
    <property type="molecule type" value="Genomic_DNA"/>
</dbReference>
<evidence type="ECO:0000256" key="1">
    <source>
        <dbReference type="SAM" id="MobiDB-lite"/>
    </source>
</evidence>
<dbReference type="STRING" id="1122189.SAMN02745165_01993"/>
<keyword evidence="2" id="KW-0732">Signal</keyword>
<protein>
    <recommendedName>
        <fullName evidence="5">Pentapeptide MXKDX repeat protein</fullName>
    </recommendedName>
</protein>
<evidence type="ECO:0000313" key="3">
    <source>
        <dbReference type="EMBL" id="SHJ28917.1"/>
    </source>
</evidence>
<evidence type="ECO:0000256" key="2">
    <source>
        <dbReference type="SAM" id="SignalP"/>
    </source>
</evidence>
<name>A0A1M6I369_MALRU</name>
<feature type="region of interest" description="Disordered" evidence="1">
    <location>
        <begin position="27"/>
        <end position="63"/>
    </location>
</feature>
<dbReference type="AlphaFoldDB" id="A0A1M6I369"/>
<evidence type="ECO:0000313" key="4">
    <source>
        <dbReference type="Proteomes" id="UP000184171"/>
    </source>
</evidence>
<gene>
    <name evidence="3" type="ORF">SAMN02745165_01993</name>
</gene>
<dbReference type="RefSeq" id="WP_072908424.1">
    <property type="nucleotide sequence ID" value="NZ_FQZT01000006.1"/>
</dbReference>
<feature type="signal peptide" evidence="2">
    <location>
        <begin position="1"/>
        <end position="23"/>
    </location>
</feature>